<feature type="region of interest" description="Disordered" evidence="2">
    <location>
        <begin position="186"/>
        <end position="208"/>
    </location>
</feature>
<dbReference type="Proteomes" id="UP000887581">
    <property type="component" value="Unplaced"/>
</dbReference>
<dbReference type="AlphaFoldDB" id="A0A915PGP8"/>
<dbReference type="GO" id="GO:0023052">
    <property type="term" value="P:signaling"/>
    <property type="evidence" value="ECO:0007669"/>
    <property type="project" value="InterPro"/>
</dbReference>
<evidence type="ECO:0000313" key="4">
    <source>
        <dbReference type="WBParaSite" id="sdigi.contig15.g1502.t1"/>
    </source>
</evidence>
<proteinExistence type="inferred from homology"/>
<dbReference type="Pfam" id="PF03359">
    <property type="entry name" value="GKAP"/>
    <property type="match status" value="1"/>
</dbReference>
<dbReference type="GO" id="GO:0098978">
    <property type="term" value="C:glutamatergic synapse"/>
    <property type="evidence" value="ECO:0007669"/>
    <property type="project" value="TreeGrafter"/>
</dbReference>
<reference evidence="4" key="1">
    <citation type="submission" date="2022-11" db="UniProtKB">
        <authorList>
            <consortium name="WormBaseParasite"/>
        </authorList>
    </citation>
    <scope>IDENTIFICATION</scope>
</reference>
<evidence type="ECO:0000256" key="2">
    <source>
        <dbReference type="SAM" id="MobiDB-lite"/>
    </source>
</evidence>
<keyword evidence="3" id="KW-1185">Reference proteome</keyword>
<dbReference type="PANTHER" id="PTHR12353">
    <property type="entry name" value="DISKS LARGE-ASSOCIATED PROTEIN DAP SAP90/PSD-95-ASSOCIATED PROTEIN"/>
    <property type="match status" value="1"/>
</dbReference>
<dbReference type="InterPro" id="IPR005026">
    <property type="entry name" value="SAPAP"/>
</dbReference>
<comment type="similarity">
    <text evidence="1">Belongs to the SAPAP family.</text>
</comment>
<organism evidence="3 4">
    <name type="scientific">Setaria digitata</name>
    <dbReference type="NCBI Taxonomy" id="48799"/>
    <lineage>
        <taxon>Eukaryota</taxon>
        <taxon>Metazoa</taxon>
        <taxon>Ecdysozoa</taxon>
        <taxon>Nematoda</taxon>
        <taxon>Chromadorea</taxon>
        <taxon>Rhabditida</taxon>
        <taxon>Spirurina</taxon>
        <taxon>Spiruromorpha</taxon>
        <taxon>Filarioidea</taxon>
        <taxon>Setariidae</taxon>
        <taxon>Setaria</taxon>
    </lineage>
</organism>
<name>A0A915PGP8_9BILA</name>
<dbReference type="PANTHER" id="PTHR12353:SF31">
    <property type="entry name" value="LD44824P"/>
    <property type="match status" value="1"/>
</dbReference>
<dbReference type="WBParaSite" id="sdigi.contig15.g1502.t1">
    <property type="protein sequence ID" value="sdigi.contig15.g1502.t1"/>
    <property type="gene ID" value="sdigi.contig15.g1502"/>
</dbReference>
<evidence type="ECO:0000313" key="3">
    <source>
        <dbReference type="Proteomes" id="UP000887581"/>
    </source>
</evidence>
<dbReference type="GO" id="GO:0060090">
    <property type="term" value="F:molecular adaptor activity"/>
    <property type="evidence" value="ECO:0007669"/>
    <property type="project" value="TreeGrafter"/>
</dbReference>
<accession>A0A915PGP8</accession>
<protein>
    <submittedName>
        <fullName evidence="4">Uncharacterized protein</fullName>
    </submittedName>
</protein>
<sequence>MDEQVAEKVKNENGINFILPDCKAYRNLLMEARTSLQLQRDRANNDLLEEDRIPEYAAGMIRTAVGKASLLLDKKMAKFEDLVISHLNQNSDAQQVTLSDLSGYWALISIELKELEANFHEINALRGNHWEPKEVELPSVSIVGESRGDSIKKAQYHSPIVNSEKVALEVQRRQTALAAAKRRQKELMKAEEEHQCERNNDNKTHVAV</sequence>
<evidence type="ECO:0000256" key="1">
    <source>
        <dbReference type="ARBA" id="ARBA00008839"/>
    </source>
</evidence>
<dbReference type="GO" id="GO:0099572">
    <property type="term" value="C:postsynaptic specialization"/>
    <property type="evidence" value="ECO:0007669"/>
    <property type="project" value="TreeGrafter"/>
</dbReference>